<dbReference type="InterPro" id="IPR005805">
    <property type="entry name" value="Rieske_Fe-S_prot_C"/>
</dbReference>
<dbReference type="GO" id="GO:0004497">
    <property type="term" value="F:monooxygenase activity"/>
    <property type="evidence" value="ECO:0007669"/>
    <property type="project" value="UniProtKB-ARBA"/>
</dbReference>
<keyword evidence="3" id="KW-0001">2Fe-2S</keyword>
<accession>A0A2R6Y1R4</accession>
<dbReference type="PROSITE" id="PS51296">
    <property type="entry name" value="RIESKE"/>
    <property type="match status" value="1"/>
</dbReference>
<keyword evidence="2" id="KW-0813">Transport</keyword>
<proteinExistence type="inferred from homology"/>
<comment type="cofactor">
    <cofactor evidence="10">
        <name>[2Fe-2S] cluster</name>
        <dbReference type="ChEBI" id="CHEBI:190135"/>
    </cofactor>
</comment>
<dbReference type="GO" id="GO:0016020">
    <property type="term" value="C:membrane"/>
    <property type="evidence" value="ECO:0007669"/>
    <property type="project" value="InterPro"/>
</dbReference>
<evidence type="ECO:0000256" key="9">
    <source>
        <dbReference type="ARBA" id="ARBA00023157"/>
    </source>
</evidence>
<gene>
    <name evidence="19" type="ORF">BSOLF_2897</name>
</gene>
<evidence type="ECO:0000256" key="17">
    <source>
        <dbReference type="SAM" id="Phobius"/>
    </source>
</evidence>
<dbReference type="SUPFAM" id="SSF50022">
    <property type="entry name" value="ISP domain"/>
    <property type="match status" value="1"/>
</dbReference>
<organism evidence="19 20">
    <name type="scientific">Candidatus Carbonibacillus altaicus</name>
    <dbReference type="NCBI Taxonomy" id="2163959"/>
    <lineage>
        <taxon>Bacteria</taxon>
        <taxon>Bacillati</taxon>
        <taxon>Bacillota</taxon>
        <taxon>Bacilli</taxon>
        <taxon>Bacillales</taxon>
        <taxon>Candidatus Carbonibacillus</taxon>
    </lineage>
</organism>
<dbReference type="FunFam" id="2.102.10.10:FF:000006">
    <property type="entry name" value="Menaquinol-cytochrome c reductase, iron-sulfur subunit"/>
    <property type="match status" value="1"/>
</dbReference>
<dbReference type="InterPro" id="IPR006311">
    <property type="entry name" value="TAT_signal"/>
</dbReference>
<dbReference type="InterPro" id="IPR036922">
    <property type="entry name" value="Rieske_2Fe-2S_sf"/>
</dbReference>
<evidence type="ECO:0000256" key="4">
    <source>
        <dbReference type="ARBA" id="ARBA00022723"/>
    </source>
</evidence>
<evidence type="ECO:0000256" key="3">
    <source>
        <dbReference type="ARBA" id="ARBA00022714"/>
    </source>
</evidence>
<dbReference type="InterPro" id="IPR014349">
    <property type="entry name" value="Rieske_Fe-S_prot"/>
</dbReference>
<keyword evidence="17" id="KW-1133">Transmembrane helix</keyword>
<dbReference type="Pfam" id="PF00355">
    <property type="entry name" value="Rieske"/>
    <property type="match status" value="1"/>
</dbReference>
<keyword evidence="6" id="KW-0560">Oxidoreductase</keyword>
<comment type="subunit">
    <text evidence="12">The main subunits of the menaquinol:cytochrome c complex are a Rieske-type iron-sulfur protein (QcrA), a cytochrome b (QcrB) and a cytochrome c (QcrC).</text>
</comment>
<reference evidence="20" key="1">
    <citation type="journal article" date="2018" name="Sci. Rep.">
        <title>Lignite coal burning seam in the remote Altai Mountains harbors a hydrogen-driven thermophilic microbial community.</title>
        <authorList>
            <person name="Kadnikov V.V."/>
            <person name="Mardanov A.V."/>
            <person name="Ivasenko D.A."/>
            <person name="Antsiferov D.V."/>
            <person name="Beletsky A.V."/>
            <person name="Karnachuk O.V."/>
            <person name="Ravin N.V."/>
        </authorList>
    </citation>
    <scope>NUCLEOTIDE SEQUENCE [LARGE SCALE GENOMIC DNA]</scope>
</reference>
<comment type="function">
    <text evidence="11">Component of the menaquinol:cytochrome c reductase complex. The Rieske protein is a high potential 2Fe-2S protein.</text>
</comment>
<keyword evidence="17" id="KW-0812">Transmembrane</keyword>
<feature type="domain" description="Rieske" evidence="18">
    <location>
        <begin position="104"/>
        <end position="177"/>
    </location>
</feature>
<dbReference type="Proteomes" id="UP000244338">
    <property type="component" value="Unassembled WGS sequence"/>
</dbReference>
<comment type="caution">
    <text evidence="19">The sequence shown here is derived from an EMBL/GenBank/DDBJ whole genome shotgun (WGS) entry which is preliminary data.</text>
</comment>
<evidence type="ECO:0000256" key="11">
    <source>
        <dbReference type="ARBA" id="ARBA00055683"/>
    </source>
</evidence>
<evidence type="ECO:0000256" key="8">
    <source>
        <dbReference type="ARBA" id="ARBA00023014"/>
    </source>
</evidence>
<evidence type="ECO:0000256" key="7">
    <source>
        <dbReference type="ARBA" id="ARBA00023004"/>
    </source>
</evidence>
<keyword evidence="8" id="KW-0411">Iron-sulfur</keyword>
<dbReference type="AlphaFoldDB" id="A0A2R6Y1R4"/>
<keyword evidence="4" id="KW-0479">Metal-binding</keyword>
<evidence type="ECO:0000256" key="2">
    <source>
        <dbReference type="ARBA" id="ARBA00022448"/>
    </source>
</evidence>
<evidence type="ECO:0000259" key="18">
    <source>
        <dbReference type="PROSITE" id="PS51296"/>
    </source>
</evidence>
<dbReference type="GO" id="GO:0016705">
    <property type="term" value="F:oxidoreductase activity, acting on paired donors, with incorporation or reduction of molecular oxygen"/>
    <property type="evidence" value="ECO:0007669"/>
    <property type="project" value="UniProtKB-ARBA"/>
</dbReference>
<evidence type="ECO:0000256" key="12">
    <source>
        <dbReference type="ARBA" id="ARBA00064458"/>
    </source>
</evidence>
<dbReference type="PRINTS" id="PR00162">
    <property type="entry name" value="RIESKE"/>
</dbReference>
<dbReference type="GO" id="GO:0046872">
    <property type="term" value="F:metal ion binding"/>
    <property type="evidence" value="ECO:0007669"/>
    <property type="project" value="UniProtKB-KW"/>
</dbReference>
<dbReference type="PANTHER" id="PTHR10134">
    <property type="entry name" value="CYTOCHROME B-C1 COMPLEX SUBUNIT RIESKE, MITOCHONDRIAL"/>
    <property type="match status" value="1"/>
</dbReference>
<feature type="transmembrane region" description="Helical" evidence="17">
    <location>
        <begin position="29"/>
        <end position="50"/>
    </location>
</feature>
<evidence type="ECO:0000313" key="19">
    <source>
        <dbReference type="EMBL" id="PTQ56629.1"/>
    </source>
</evidence>
<evidence type="ECO:0000313" key="20">
    <source>
        <dbReference type="Proteomes" id="UP000244338"/>
    </source>
</evidence>
<evidence type="ECO:0000256" key="1">
    <source>
        <dbReference type="ARBA" id="ARBA00010651"/>
    </source>
</evidence>
<keyword evidence="5" id="KW-0249">Electron transport</keyword>
<dbReference type="GO" id="GO:0051537">
    <property type="term" value="F:2 iron, 2 sulfur cluster binding"/>
    <property type="evidence" value="ECO:0007669"/>
    <property type="project" value="UniProtKB-KW"/>
</dbReference>
<evidence type="ECO:0000256" key="5">
    <source>
        <dbReference type="ARBA" id="ARBA00022982"/>
    </source>
</evidence>
<keyword evidence="9" id="KW-1015">Disulfide bond</keyword>
<keyword evidence="17" id="KW-0472">Membrane</keyword>
<evidence type="ECO:0000256" key="10">
    <source>
        <dbReference type="ARBA" id="ARBA00034078"/>
    </source>
</evidence>
<comment type="similarity">
    <text evidence="1">Belongs to the Rieske iron-sulfur protein family.</text>
</comment>
<evidence type="ECO:0000256" key="6">
    <source>
        <dbReference type="ARBA" id="ARBA00023002"/>
    </source>
</evidence>
<feature type="region of interest" description="Disordered" evidence="16">
    <location>
        <begin position="1"/>
        <end position="20"/>
    </location>
</feature>
<evidence type="ECO:0000256" key="16">
    <source>
        <dbReference type="SAM" id="MobiDB-lite"/>
    </source>
</evidence>
<dbReference type="PROSITE" id="PS51318">
    <property type="entry name" value="TAT"/>
    <property type="match status" value="1"/>
</dbReference>
<dbReference type="InterPro" id="IPR017941">
    <property type="entry name" value="Rieske_2Fe-2S"/>
</dbReference>
<dbReference type="EMBL" id="PEBX01000023">
    <property type="protein sequence ID" value="PTQ56629.1"/>
    <property type="molecule type" value="Genomic_DNA"/>
</dbReference>
<sequence>MNEKPKQPQTSETFGETAKTKDEISRRQFLTYTLMGTGGFMASMLIIPPLRATLDSVLQKKQEEPMVAVADVSEITDEPKRFTFTLTIDDAWVKNQKTTFTAWVFKSENGDIMALSPICTHLGCTVDWNSNPKYPEEFFCPCHGGRYSKDGVNIPGTPPSSPLAVYAYEVKDGKLYLGKLISRS</sequence>
<evidence type="ECO:0000256" key="13">
    <source>
        <dbReference type="ARBA" id="ARBA00067741"/>
    </source>
</evidence>
<evidence type="ECO:0000256" key="15">
    <source>
        <dbReference type="ARBA" id="ARBA00076330"/>
    </source>
</evidence>
<keyword evidence="7" id="KW-0408">Iron</keyword>
<evidence type="ECO:0000256" key="14">
    <source>
        <dbReference type="ARBA" id="ARBA00075320"/>
    </source>
</evidence>
<name>A0A2R6Y1R4_9BACL</name>
<dbReference type="Gene3D" id="2.102.10.10">
    <property type="entry name" value="Rieske [2Fe-2S] iron-sulphur domain"/>
    <property type="match status" value="1"/>
</dbReference>
<protein>
    <recommendedName>
        <fullName evidence="13">Menaquinol:cytochrome c reductase iron-sulfur subunit</fullName>
    </recommendedName>
    <alternativeName>
        <fullName evidence="15">Cytochrome bc complex, iron-sulfur subunit</fullName>
    </alternativeName>
    <alternativeName>
        <fullName evidence="14">Rieske iron-sulfur protein QcrA</fullName>
    </alternativeName>
</protein>